<name>A0ABP6TV74_9ACTN</name>
<comment type="similarity">
    <text evidence="1">Belongs to the short-chain fatty acyl-CoA assimilation regulator (ScfR) family.</text>
</comment>
<dbReference type="EMBL" id="BAAAXF010000041">
    <property type="protein sequence ID" value="GAA3498992.1"/>
    <property type="molecule type" value="Genomic_DNA"/>
</dbReference>
<dbReference type="CDD" id="cd00093">
    <property type="entry name" value="HTH_XRE"/>
    <property type="match status" value="1"/>
</dbReference>
<dbReference type="InterPro" id="IPR001387">
    <property type="entry name" value="Cro/C1-type_HTH"/>
</dbReference>
<protein>
    <submittedName>
        <fullName evidence="3">ImmA/IrrE family metallo-endopeptidase</fullName>
    </submittedName>
</protein>
<evidence type="ECO:0000313" key="4">
    <source>
        <dbReference type="Proteomes" id="UP001501455"/>
    </source>
</evidence>
<gene>
    <name evidence="3" type="ORF">GCM10019016_060950</name>
</gene>
<comment type="caution">
    <text evidence="3">The sequence shown here is derived from an EMBL/GenBank/DDBJ whole genome shotgun (WGS) entry which is preliminary data.</text>
</comment>
<feature type="domain" description="HTH cro/C1-type" evidence="2">
    <location>
        <begin position="22"/>
        <end position="77"/>
    </location>
</feature>
<reference evidence="4" key="1">
    <citation type="journal article" date="2019" name="Int. J. Syst. Evol. Microbiol.">
        <title>The Global Catalogue of Microorganisms (GCM) 10K type strain sequencing project: providing services to taxonomists for standard genome sequencing and annotation.</title>
        <authorList>
            <consortium name="The Broad Institute Genomics Platform"/>
            <consortium name="The Broad Institute Genome Sequencing Center for Infectious Disease"/>
            <person name="Wu L."/>
            <person name="Ma J."/>
        </authorList>
    </citation>
    <scope>NUCLEOTIDE SEQUENCE [LARGE SCALE GENOMIC DNA]</scope>
    <source>
        <strain evidence="4">JCM 4816</strain>
    </source>
</reference>
<organism evidence="3 4">
    <name type="scientific">Streptomyces prasinosporus</name>
    <dbReference type="NCBI Taxonomy" id="68256"/>
    <lineage>
        <taxon>Bacteria</taxon>
        <taxon>Bacillati</taxon>
        <taxon>Actinomycetota</taxon>
        <taxon>Actinomycetes</taxon>
        <taxon>Kitasatosporales</taxon>
        <taxon>Streptomycetaceae</taxon>
        <taxon>Streptomyces</taxon>
        <taxon>Streptomyces albogriseolus group</taxon>
    </lineage>
</organism>
<dbReference type="InterPro" id="IPR010982">
    <property type="entry name" value="Lambda_DNA-bd_dom_sf"/>
</dbReference>
<evidence type="ECO:0000259" key="2">
    <source>
        <dbReference type="PROSITE" id="PS50943"/>
    </source>
</evidence>
<accession>A0ABP6TV74</accession>
<dbReference type="InterPro" id="IPR052345">
    <property type="entry name" value="Rad_response_metalloprotease"/>
</dbReference>
<proteinExistence type="inferred from homology"/>
<evidence type="ECO:0000313" key="3">
    <source>
        <dbReference type="EMBL" id="GAA3498992.1"/>
    </source>
</evidence>
<dbReference type="SUPFAM" id="SSF47413">
    <property type="entry name" value="lambda repressor-like DNA-binding domains"/>
    <property type="match status" value="1"/>
</dbReference>
<sequence length="406" mass="45256">MTTKATPLWGDKPDVEVYGERLRDARLIQRLRSGEVATRAGVSQSWYSKLEHAISTKLDWQKANDLAGALGFPVGFLASPPVTAVQRESLLFRAKKNLPKAEEDLLVSWARLVGDVIHAAEPRLRLPLLRVPRIPIEVGPVDAARFVRQALGVPRSEPVPHLIRTLERGGVYVATIDFDGSLHAKNHDAFSTWIGPMLDRPLIGVRASDSWERTRMSVAHELGHLSMHQTRREGDLEAEAYAFAAEFLLPVETLKREWPRSVTLTSLVPVKKTWGMSLAALIEHGYRNGLLSGGQRTSLYKQMSNRRDPASGERMRIREPGWRDREVERPKLVAMVAEKAFGATVDPESLEPKVFGWRADFLKTLFSGQVTAWARDFSGSIDEASPHPGSMADVISLSARRQLAGR</sequence>
<keyword evidence="4" id="KW-1185">Reference proteome</keyword>
<dbReference type="Gene3D" id="1.10.260.40">
    <property type="entry name" value="lambda repressor-like DNA-binding domains"/>
    <property type="match status" value="1"/>
</dbReference>
<dbReference type="InterPro" id="IPR010359">
    <property type="entry name" value="IrrE_HExxH"/>
</dbReference>
<evidence type="ECO:0000256" key="1">
    <source>
        <dbReference type="ARBA" id="ARBA00007227"/>
    </source>
</evidence>
<dbReference type="Gene3D" id="1.10.10.2910">
    <property type="match status" value="1"/>
</dbReference>
<dbReference type="Pfam" id="PF06114">
    <property type="entry name" value="Peptidase_M78"/>
    <property type="match status" value="1"/>
</dbReference>
<dbReference type="RefSeq" id="WP_193460479.1">
    <property type="nucleotide sequence ID" value="NZ_BAAAXF010000041.1"/>
</dbReference>
<dbReference type="PANTHER" id="PTHR43236">
    <property type="entry name" value="ANTITOXIN HIGA1"/>
    <property type="match status" value="1"/>
</dbReference>
<dbReference type="PROSITE" id="PS50943">
    <property type="entry name" value="HTH_CROC1"/>
    <property type="match status" value="1"/>
</dbReference>
<dbReference type="SMART" id="SM00530">
    <property type="entry name" value="HTH_XRE"/>
    <property type="match status" value="1"/>
</dbReference>
<dbReference type="PANTHER" id="PTHR43236:SF1">
    <property type="entry name" value="BLL7220 PROTEIN"/>
    <property type="match status" value="1"/>
</dbReference>
<dbReference type="Proteomes" id="UP001501455">
    <property type="component" value="Unassembled WGS sequence"/>
</dbReference>
<dbReference type="Pfam" id="PF13560">
    <property type="entry name" value="HTH_31"/>
    <property type="match status" value="1"/>
</dbReference>